<dbReference type="EMBL" id="SGPK01000024">
    <property type="protein sequence ID" value="THH10918.1"/>
    <property type="molecule type" value="Genomic_DNA"/>
</dbReference>
<protein>
    <submittedName>
        <fullName evidence="1">Uncharacterized protein</fullName>
    </submittedName>
</protein>
<evidence type="ECO:0000313" key="1">
    <source>
        <dbReference type="EMBL" id="THH10918.1"/>
    </source>
</evidence>
<name>A0A4S4LHZ2_9AGAM</name>
<organism evidence="1 2">
    <name type="scientific">Phellinidium pouzarii</name>
    <dbReference type="NCBI Taxonomy" id="167371"/>
    <lineage>
        <taxon>Eukaryota</taxon>
        <taxon>Fungi</taxon>
        <taxon>Dikarya</taxon>
        <taxon>Basidiomycota</taxon>
        <taxon>Agaricomycotina</taxon>
        <taxon>Agaricomycetes</taxon>
        <taxon>Hymenochaetales</taxon>
        <taxon>Hymenochaetaceae</taxon>
        <taxon>Phellinidium</taxon>
    </lineage>
</organism>
<dbReference type="Proteomes" id="UP000308199">
    <property type="component" value="Unassembled WGS sequence"/>
</dbReference>
<comment type="caution">
    <text evidence="1">The sequence shown here is derived from an EMBL/GenBank/DDBJ whole genome shotgun (WGS) entry which is preliminary data.</text>
</comment>
<evidence type="ECO:0000313" key="2">
    <source>
        <dbReference type="Proteomes" id="UP000308199"/>
    </source>
</evidence>
<gene>
    <name evidence="1" type="ORF">EW145_g986</name>
</gene>
<dbReference type="AlphaFoldDB" id="A0A4S4LHZ2"/>
<accession>A0A4S4LHZ2</accession>
<dbReference type="OrthoDB" id="3016366at2759"/>
<reference evidence="1 2" key="1">
    <citation type="submission" date="2019-02" db="EMBL/GenBank/DDBJ databases">
        <title>Genome sequencing of the rare red list fungi Phellinidium pouzarii.</title>
        <authorList>
            <person name="Buettner E."/>
            <person name="Kellner H."/>
        </authorList>
    </citation>
    <scope>NUCLEOTIDE SEQUENCE [LARGE SCALE GENOMIC DNA]</scope>
    <source>
        <strain evidence="1 2">DSM 108285</strain>
    </source>
</reference>
<keyword evidence="2" id="KW-1185">Reference proteome</keyword>
<sequence>MPARTALEPIFEPGALYAILLYSKDDNHLECALFVPDVDEPESAAGTGTGGFLCHCTNKTATDWAYELETPKDINLRSCLVLGVRLANLASLGSHAVVALSLEEILRNVPVWGNNHGSVPVSHDWLLDCIAALHDVGFLQCEDINAFERELVSAVKASAIEYKEDKSFRIISSRYCSDF</sequence>
<proteinExistence type="predicted"/>